<organism evidence="9 10">
    <name type="scientific">Paenibacillus roseus</name>
    <dbReference type="NCBI Taxonomy" id="2798579"/>
    <lineage>
        <taxon>Bacteria</taxon>
        <taxon>Bacillati</taxon>
        <taxon>Bacillota</taxon>
        <taxon>Bacilli</taxon>
        <taxon>Bacillales</taxon>
        <taxon>Paenibacillaceae</taxon>
        <taxon>Paenibacillus</taxon>
    </lineage>
</organism>
<name>A0A934IZA7_9BACL</name>
<protein>
    <submittedName>
        <fullName evidence="9">Lipopolysaccharide biosynthesis protein</fullName>
    </submittedName>
</protein>
<dbReference type="RefSeq" id="WP_199019530.1">
    <property type="nucleotide sequence ID" value="NZ_JAELUP010000062.1"/>
</dbReference>
<evidence type="ECO:0000259" key="8">
    <source>
        <dbReference type="Pfam" id="PF02706"/>
    </source>
</evidence>
<accession>A0A934IZA7</accession>
<evidence type="ECO:0000313" key="10">
    <source>
        <dbReference type="Proteomes" id="UP000640274"/>
    </source>
</evidence>
<feature type="transmembrane region" description="Helical" evidence="7">
    <location>
        <begin position="18"/>
        <end position="39"/>
    </location>
</feature>
<evidence type="ECO:0000256" key="1">
    <source>
        <dbReference type="ARBA" id="ARBA00004651"/>
    </source>
</evidence>
<dbReference type="Pfam" id="PF02706">
    <property type="entry name" value="Wzz"/>
    <property type="match status" value="1"/>
</dbReference>
<evidence type="ECO:0000256" key="4">
    <source>
        <dbReference type="ARBA" id="ARBA00022692"/>
    </source>
</evidence>
<dbReference type="InterPro" id="IPR003856">
    <property type="entry name" value="LPS_length_determ_N"/>
</dbReference>
<dbReference type="GO" id="GO:0004713">
    <property type="term" value="F:protein tyrosine kinase activity"/>
    <property type="evidence" value="ECO:0007669"/>
    <property type="project" value="TreeGrafter"/>
</dbReference>
<comment type="similarity">
    <text evidence="2">Belongs to the CpsC/CapA family.</text>
</comment>
<evidence type="ECO:0000256" key="5">
    <source>
        <dbReference type="ARBA" id="ARBA00022989"/>
    </source>
</evidence>
<proteinExistence type="inferred from homology"/>
<keyword evidence="3" id="KW-1003">Cell membrane</keyword>
<evidence type="ECO:0000256" key="7">
    <source>
        <dbReference type="SAM" id="Phobius"/>
    </source>
</evidence>
<dbReference type="AlphaFoldDB" id="A0A934IZA7"/>
<dbReference type="GO" id="GO:0005886">
    <property type="term" value="C:plasma membrane"/>
    <property type="evidence" value="ECO:0007669"/>
    <property type="project" value="UniProtKB-SubCell"/>
</dbReference>
<dbReference type="PANTHER" id="PTHR32309">
    <property type="entry name" value="TYROSINE-PROTEIN KINASE"/>
    <property type="match status" value="1"/>
</dbReference>
<keyword evidence="10" id="KW-1185">Reference proteome</keyword>
<comment type="subcellular location">
    <subcellularLocation>
        <location evidence="1">Cell membrane</location>
        <topology evidence="1">Multi-pass membrane protein</topology>
    </subcellularLocation>
</comment>
<keyword evidence="6 7" id="KW-0472">Membrane</keyword>
<dbReference type="PANTHER" id="PTHR32309:SF13">
    <property type="entry name" value="FERRIC ENTEROBACTIN TRANSPORT PROTEIN FEPE"/>
    <property type="match status" value="1"/>
</dbReference>
<evidence type="ECO:0000256" key="2">
    <source>
        <dbReference type="ARBA" id="ARBA00006683"/>
    </source>
</evidence>
<feature type="transmembrane region" description="Helical" evidence="7">
    <location>
        <begin position="176"/>
        <end position="198"/>
    </location>
</feature>
<dbReference type="InterPro" id="IPR050445">
    <property type="entry name" value="Bact_polysacc_biosynth/exp"/>
</dbReference>
<keyword evidence="5 7" id="KW-1133">Transmembrane helix</keyword>
<evidence type="ECO:0000313" key="9">
    <source>
        <dbReference type="EMBL" id="MBJ6361982.1"/>
    </source>
</evidence>
<evidence type="ECO:0000256" key="3">
    <source>
        <dbReference type="ARBA" id="ARBA00022475"/>
    </source>
</evidence>
<sequence length="257" mass="28468">MSNELDLRDYFRIIRKRVWMIVAIVVAACMASGVFSIYFKKPMYEASTKIIVNQSASQAITQQLDINQINSNIRMIDTYKEIIKTPAILDKVAEQYPQFGLTVEDLSKKVKVSSVNNTQVMTLVVQDVSYRKAAEIANAVSLIFKNEIPQLFKIENVSILNEAKIDASPAPVSPNIPLNIAISFVVALMLGVGIAFLLEFLDDTLKSEDDVQRYLGLPTLGVITKMDQEDVKTASGAKAATQSYKKAGELERVTIGK</sequence>
<dbReference type="EMBL" id="JAELUP010000062">
    <property type="protein sequence ID" value="MBJ6361982.1"/>
    <property type="molecule type" value="Genomic_DNA"/>
</dbReference>
<dbReference type="Proteomes" id="UP000640274">
    <property type="component" value="Unassembled WGS sequence"/>
</dbReference>
<evidence type="ECO:0000256" key="6">
    <source>
        <dbReference type="ARBA" id="ARBA00023136"/>
    </source>
</evidence>
<reference evidence="9" key="1">
    <citation type="submission" date="2020-12" db="EMBL/GenBank/DDBJ databases">
        <authorList>
            <person name="Huq M.A."/>
        </authorList>
    </citation>
    <scope>NUCLEOTIDE SEQUENCE</scope>
    <source>
        <strain evidence="9">MAHUQ-46</strain>
    </source>
</reference>
<keyword evidence="4 7" id="KW-0812">Transmembrane</keyword>
<feature type="domain" description="Polysaccharide chain length determinant N-terminal" evidence="8">
    <location>
        <begin position="3"/>
        <end position="95"/>
    </location>
</feature>
<comment type="caution">
    <text evidence="9">The sequence shown here is derived from an EMBL/GenBank/DDBJ whole genome shotgun (WGS) entry which is preliminary data.</text>
</comment>
<gene>
    <name evidence="9" type="ORF">JFN88_11970</name>
</gene>